<feature type="domain" description="DUF6870" evidence="1">
    <location>
        <begin position="35"/>
        <end position="103"/>
    </location>
</feature>
<evidence type="ECO:0000259" key="1">
    <source>
        <dbReference type="Pfam" id="PF21757"/>
    </source>
</evidence>
<accession>A0A6L5X619</accession>
<dbReference type="EMBL" id="VULZ01000001">
    <property type="protein sequence ID" value="MSS13802.1"/>
    <property type="molecule type" value="Genomic_DNA"/>
</dbReference>
<sequence>MKMKNVDHIRINGDKLAGELGYGNLCEMRQVLERMSRMSPAELDRDELSDLTEIKVDDSLAAEEQALSLLRQTKNPYYYLYGDMIVMIGDEARDALEDFLCHCLFSNREGWNEGKK</sequence>
<dbReference type="Pfam" id="PF21757">
    <property type="entry name" value="DUF6870"/>
    <property type="match status" value="1"/>
</dbReference>
<evidence type="ECO:0000313" key="3">
    <source>
        <dbReference type="Proteomes" id="UP000481852"/>
    </source>
</evidence>
<evidence type="ECO:0000313" key="2">
    <source>
        <dbReference type="EMBL" id="MSS13802.1"/>
    </source>
</evidence>
<reference evidence="2 3" key="1">
    <citation type="submission" date="2019-08" db="EMBL/GenBank/DDBJ databases">
        <title>In-depth cultivation of the pig gut microbiome towards novel bacterial diversity and tailored functional studies.</title>
        <authorList>
            <person name="Wylensek D."/>
            <person name="Hitch T.C.A."/>
            <person name="Clavel T."/>
        </authorList>
    </citation>
    <scope>NUCLEOTIDE SEQUENCE [LARGE SCALE GENOMIC DNA]</scope>
    <source>
        <strain evidence="2 3">Oil+RF-744-WCA-WT-11</strain>
    </source>
</reference>
<dbReference type="AlphaFoldDB" id="A0A6L5X619"/>
<organism evidence="2 3">
    <name type="scientific">Porcincola intestinalis</name>
    <dbReference type="NCBI Taxonomy" id="2606632"/>
    <lineage>
        <taxon>Bacteria</taxon>
        <taxon>Bacillati</taxon>
        <taxon>Bacillota</taxon>
        <taxon>Clostridia</taxon>
        <taxon>Lachnospirales</taxon>
        <taxon>Lachnospiraceae</taxon>
        <taxon>Porcincola</taxon>
    </lineage>
</organism>
<name>A0A6L5X619_9FIRM</name>
<protein>
    <recommendedName>
        <fullName evidence="1">DUF6870 domain-containing protein</fullName>
    </recommendedName>
</protein>
<dbReference type="RefSeq" id="WP_154522294.1">
    <property type="nucleotide sequence ID" value="NZ_VULZ01000001.1"/>
</dbReference>
<proteinExistence type="predicted"/>
<comment type="caution">
    <text evidence="2">The sequence shown here is derived from an EMBL/GenBank/DDBJ whole genome shotgun (WGS) entry which is preliminary data.</text>
</comment>
<dbReference type="InterPro" id="IPR049222">
    <property type="entry name" value="DUF6870"/>
</dbReference>
<gene>
    <name evidence="2" type="ORF">FYJ35_01885</name>
</gene>
<keyword evidence="3" id="KW-1185">Reference proteome</keyword>
<dbReference type="Proteomes" id="UP000481852">
    <property type="component" value="Unassembled WGS sequence"/>
</dbReference>